<name>A0A0R3VUU3_TAEAS</name>
<sequence length="314" mass="36197">MKYMQRIILGDEFCLTSSNPSFSYAKTDDDEQNVKDFNPCGLQKSGINFDFRKIVCGLLLRAQIASHVSFEALHLAIAYMDRFIWLQETDPLGFEAMAHGALWLAVRVLTPETPITCQLMEVMTSGCLTVEEIEDWTDHLRLTLGPNLHYPTPHSYLNNFLKQCDDLLVCHMKLFTLVCHYLLDLGLMEYALVRRPAYLRCAAVVYFLRRLLRFTGYVLGGCPSQHQYCALDYWPLEVAKYSRCQEDSNLYETALIYGNLLEETKKYQQQCAEVPLTLMPVLEKYMDCAYDRVAANPLVTKFELEQVMCPKEVE</sequence>
<evidence type="ECO:0000313" key="6">
    <source>
        <dbReference type="WBParaSite" id="TASK_0000111801-mRNA-1"/>
    </source>
</evidence>
<keyword evidence="5" id="KW-1185">Reference proteome</keyword>
<evidence type="ECO:0000259" key="3">
    <source>
        <dbReference type="Pfam" id="PF02984"/>
    </source>
</evidence>
<reference evidence="4 5" key="2">
    <citation type="submission" date="2018-11" db="EMBL/GenBank/DDBJ databases">
        <authorList>
            <consortium name="Pathogen Informatics"/>
        </authorList>
    </citation>
    <scope>NUCLEOTIDE SEQUENCE [LARGE SCALE GENOMIC DNA]</scope>
</reference>
<dbReference type="InterPro" id="IPR036915">
    <property type="entry name" value="Cyclin-like_sf"/>
</dbReference>
<proteinExistence type="predicted"/>
<dbReference type="STRING" id="60517.A0A0R3VUU3"/>
<dbReference type="Gene3D" id="1.10.472.10">
    <property type="entry name" value="Cyclin-like"/>
    <property type="match status" value="2"/>
</dbReference>
<evidence type="ECO:0000313" key="4">
    <source>
        <dbReference type="EMBL" id="VDK22498.1"/>
    </source>
</evidence>
<gene>
    <name evidence="4" type="ORF">TASK_LOCUS1119</name>
</gene>
<evidence type="ECO:0000259" key="2">
    <source>
        <dbReference type="Pfam" id="PF00134"/>
    </source>
</evidence>
<feature type="domain" description="Cyclin C-terminal" evidence="3">
    <location>
        <begin position="151"/>
        <end position="228"/>
    </location>
</feature>
<dbReference type="Proteomes" id="UP000282613">
    <property type="component" value="Unassembled WGS sequence"/>
</dbReference>
<dbReference type="EMBL" id="UYRS01000229">
    <property type="protein sequence ID" value="VDK22498.1"/>
    <property type="molecule type" value="Genomic_DNA"/>
</dbReference>
<dbReference type="Pfam" id="PF00134">
    <property type="entry name" value="Cyclin_N"/>
    <property type="match status" value="1"/>
</dbReference>
<organism evidence="6">
    <name type="scientific">Taenia asiatica</name>
    <name type="common">Asian tapeworm</name>
    <dbReference type="NCBI Taxonomy" id="60517"/>
    <lineage>
        <taxon>Eukaryota</taxon>
        <taxon>Metazoa</taxon>
        <taxon>Spiralia</taxon>
        <taxon>Lophotrochozoa</taxon>
        <taxon>Platyhelminthes</taxon>
        <taxon>Cestoda</taxon>
        <taxon>Eucestoda</taxon>
        <taxon>Cyclophyllidea</taxon>
        <taxon>Taeniidae</taxon>
        <taxon>Taenia</taxon>
    </lineage>
</organism>
<dbReference type="AlphaFoldDB" id="A0A0R3VUU3"/>
<keyword evidence="1" id="KW-0195">Cyclin</keyword>
<dbReference type="SUPFAM" id="SSF47954">
    <property type="entry name" value="Cyclin-like"/>
    <property type="match status" value="2"/>
</dbReference>
<reference evidence="6" key="1">
    <citation type="submission" date="2017-02" db="UniProtKB">
        <authorList>
            <consortium name="WormBaseParasite"/>
        </authorList>
    </citation>
    <scope>IDENTIFICATION</scope>
</reference>
<protein>
    <submittedName>
        <fullName evidence="6">CYCLIN domain-containing protein</fullName>
    </submittedName>
</protein>
<accession>A0A0R3VUU3</accession>
<dbReference type="InterPro" id="IPR004367">
    <property type="entry name" value="Cyclin_C-dom"/>
</dbReference>
<dbReference type="InterPro" id="IPR006671">
    <property type="entry name" value="Cyclin_N"/>
</dbReference>
<evidence type="ECO:0000313" key="5">
    <source>
        <dbReference type="Proteomes" id="UP000282613"/>
    </source>
</evidence>
<evidence type="ECO:0000256" key="1">
    <source>
        <dbReference type="ARBA" id="ARBA00023127"/>
    </source>
</evidence>
<dbReference type="WBParaSite" id="TASK_0000111801-mRNA-1">
    <property type="protein sequence ID" value="TASK_0000111801-mRNA-1"/>
    <property type="gene ID" value="TASK_0000111801"/>
</dbReference>
<dbReference type="Pfam" id="PF02984">
    <property type="entry name" value="Cyclin_C"/>
    <property type="match status" value="1"/>
</dbReference>
<dbReference type="OrthoDB" id="5590282at2759"/>
<feature type="domain" description="Cyclin N-terminal" evidence="2">
    <location>
        <begin position="32"/>
        <end position="140"/>
    </location>
</feature>